<dbReference type="AlphaFoldDB" id="A0A840SUL3"/>
<dbReference type="InterPro" id="IPR010985">
    <property type="entry name" value="Ribbon_hlx_hlx"/>
</dbReference>
<dbReference type="EMBL" id="JACHFM010000008">
    <property type="protein sequence ID" value="MBB5224450.1"/>
    <property type="molecule type" value="Genomic_DNA"/>
</dbReference>
<protein>
    <submittedName>
        <fullName evidence="1">Uncharacterized protein</fullName>
    </submittedName>
</protein>
<comment type="caution">
    <text evidence="1">The sequence shown here is derived from an EMBL/GenBank/DDBJ whole genome shotgun (WGS) entry which is preliminary data.</text>
</comment>
<reference evidence="1 2" key="1">
    <citation type="submission" date="2020-08" db="EMBL/GenBank/DDBJ databases">
        <title>Genomic Encyclopedia of Type Strains, Phase IV (KMG-IV): sequencing the most valuable type-strain genomes for metagenomic binning, comparative biology and taxonomic classification.</title>
        <authorList>
            <person name="Goeker M."/>
        </authorList>
    </citation>
    <scope>NUCLEOTIDE SEQUENCE [LARGE SCALE GENOMIC DNA]</scope>
    <source>
        <strain evidence="1 2">DSM 101730</strain>
    </source>
</reference>
<dbReference type="GO" id="GO:0006355">
    <property type="term" value="P:regulation of DNA-templated transcription"/>
    <property type="evidence" value="ECO:0007669"/>
    <property type="project" value="InterPro"/>
</dbReference>
<keyword evidence="2" id="KW-1185">Reference proteome</keyword>
<dbReference type="Proteomes" id="UP000549457">
    <property type="component" value="Unassembled WGS sequence"/>
</dbReference>
<proteinExistence type="predicted"/>
<dbReference type="Pfam" id="PF07181">
    <property type="entry name" value="VirC2"/>
    <property type="match status" value="1"/>
</dbReference>
<sequence length="125" mass="13038">MKLRVPAPKPGAFPLFDQAAASMGEKRALQRLLSRSLSDLADAVERGERISPATYPAGKVSLNTTKMLSPGLYAAAKAALDPLDLETPGGLGRAISMAALARYLERGIRVSAGHAPTLPAANEEG</sequence>
<dbReference type="Gene3D" id="1.10.1220.190">
    <property type="entry name" value="VirC2, RHH domain"/>
    <property type="match status" value="1"/>
</dbReference>
<name>A0A840SUL3_9RHOB</name>
<accession>A0A840SUL3</accession>
<organism evidence="1 2">
    <name type="scientific">Amaricoccus macauensis</name>
    <dbReference type="NCBI Taxonomy" id="57001"/>
    <lineage>
        <taxon>Bacteria</taxon>
        <taxon>Pseudomonadati</taxon>
        <taxon>Pseudomonadota</taxon>
        <taxon>Alphaproteobacteria</taxon>
        <taxon>Rhodobacterales</taxon>
        <taxon>Paracoccaceae</taxon>
        <taxon>Amaricoccus</taxon>
    </lineage>
</organism>
<dbReference type="InterPro" id="IPR009841">
    <property type="entry name" value="VirC2"/>
</dbReference>
<evidence type="ECO:0000313" key="2">
    <source>
        <dbReference type="Proteomes" id="UP000549457"/>
    </source>
</evidence>
<dbReference type="InterPro" id="IPR038473">
    <property type="entry name" value="VirC2_C_sf"/>
</dbReference>
<evidence type="ECO:0000313" key="1">
    <source>
        <dbReference type="EMBL" id="MBB5224450.1"/>
    </source>
</evidence>
<gene>
    <name evidence="1" type="ORF">HNP73_004421</name>
</gene>
<dbReference type="SUPFAM" id="SSF47598">
    <property type="entry name" value="Ribbon-helix-helix"/>
    <property type="match status" value="1"/>
</dbReference>